<dbReference type="Proteomes" id="UP000181790">
    <property type="component" value="Unassembled WGS sequence"/>
</dbReference>
<organism evidence="6 7">
    <name type="scientific">Arsenicibacter rosenii</name>
    <dbReference type="NCBI Taxonomy" id="1750698"/>
    <lineage>
        <taxon>Bacteria</taxon>
        <taxon>Pseudomonadati</taxon>
        <taxon>Bacteroidota</taxon>
        <taxon>Cytophagia</taxon>
        <taxon>Cytophagales</taxon>
        <taxon>Spirosomataceae</taxon>
        <taxon>Arsenicibacter</taxon>
    </lineage>
</organism>
<dbReference type="RefSeq" id="WP_071503345.1">
    <property type="nucleotide sequence ID" value="NZ_MORL01000005.1"/>
</dbReference>
<keyword evidence="3" id="KW-1133">Transmembrane helix</keyword>
<evidence type="ECO:0000256" key="1">
    <source>
        <dbReference type="ARBA" id="ARBA00004167"/>
    </source>
</evidence>
<dbReference type="EMBL" id="MORL01000005">
    <property type="protein sequence ID" value="OIN58894.1"/>
    <property type="molecule type" value="Genomic_DNA"/>
</dbReference>
<evidence type="ECO:0000256" key="2">
    <source>
        <dbReference type="ARBA" id="ARBA00022692"/>
    </source>
</evidence>
<protein>
    <recommendedName>
        <fullName evidence="5">Translocation and assembly module TamB C-terminal domain-containing protein</fullName>
    </recommendedName>
</protein>
<proteinExistence type="predicted"/>
<keyword evidence="7" id="KW-1185">Reference proteome</keyword>
<dbReference type="GO" id="GO:0005886">
    <property type="term" value="C:plasma membrane"/>
    <property type="evidence" value="ECO:0007669"/>
    <property type="project" value="InterPro"/>
</dbReference>
<keyword evidence="2" id="KW-0812">Transmembrane</keyword>
<sequence>MKKAVSTILLIILALVLLVAGFVVVIATTGWGQQLVTQQVNNYLAKKLSSPFRIGRVSYHIPDYVALEDVLFITPKGDTLLSGQRLFVDLDMWGLTKGRIQLNQIDLERVRLNITRTLPDTTFNFQYLVDAFDTEEPGEKVQKADTAAAPLDFNLAAVFLKDVRIKYKDDVAGADVNASVDSLRANMDKTILDKSVYHIKNVTVDGLTAKARIYPGLPDTEERDPDPSDTLDLGLGKWLIRRSAWDVQVDEANFQSRGQVGTLAMESDFFYLNGQKIGIRSLQLSHSDIAAILTKPVTKLPPIAKTTTAQKKEIVREAKQEASTDPGWSVALKQLQLANNRLRFDDQTQARQPKGLDYSHLDLTGLSLTGQAISYTPDRTSARLRQGKFQDKSGFGIQRLDADVIYANTTTSLTNLLVQTGKPGQKASVIRDKMVLRYDSLGQLSIPSQASRVNVQVNLRQSALAINDILQLVPSLSTTPPFAGNQGATINVNGTVTGTLAALSIPVFDMSTLSGTRLKAAGRLTNVMDTDRMGVDLTISEATTRLADIKKLVPKGALPDSIGIPNQLRLTGHLKGLLNNLTLDTKLQTDWGTASFDGTLQGFMAGKNQSYQGTLQFARFDLNKWLMSQQYGPATGRATVNGRGIDVKTMNTSFQVVIDEATYNKYQYSKLQAEGRLANGNLVLDGNLDDPNARVALNTQVNLNTEYPSINGTVNIANLDVTKLNFYKEPLSMRGNLVINMTSTDPARPIGTIQAQNALVRYQGQDYPIDSLYLRANATGERKEVVAAMPFGQVTLSGLFAYDRLYDIIASEIGRYVSLPQLAYKPVTPPYDFKVDATVKNHPLIKAFVPELTRLDPVRLQAYLDNTKDTTFSATMVGGVIEYDTMTVDNPRLSLRAVNNQLTLNGSLSGLRNQSVQLKKTEVKATAANNLVRFQVATKDSVDTDRYGVNGQVAINKDTYKVQLDRRGVLVNYQPWSADTSGFVQYGPQGLLVNRFALRSSNQSVEANSIEQYPNAPIRVTLRNLDLSNLAKLANQDTTLASGKMDGTVIVRDYMGDSELSFLGNLYVDSLKVMDKPLGNLTARFTNQSDQKIGVNTTLVGPYNNVQVNGFYNPNNEKQALDLKVNLQRLDARTIEAFSFGELRQAHGQLTGNMDINGSLTKPTIKGSVAFDTVAFNIKQLNATYRIDQERILFDGQTITLNNFDVRDTLGRVLTTNGTVVLNELPDVSYNLNVTAKNFLVLNAGRKDNDYVYGNAAISTNLRIRGKGTQPAVTGTIKVDRESKVTLVLPDETLDANEARQVVTFIAPGDTLALNKYLQPAKIDTIPRIAFEQLSNANISLNLEVDDSSEFTIVIDERNGDNLRARGNANLNVTLNQAGEVQVLGRYEVTEGEYDLTYEVLKRQFAIDKGSYITFTGDPLKADVNITAIYKTQASPANLIANESSGQTSAAAQNRIPFNVVLNMRGNLSNPELSFDITTPKEAGSVAIDPNTKRDIDNKLSTLRQDQSQINKQVFALLILNSFIAENSSNFFSGGSGGGLDAENIARTSVSKLLTEQLDRFASSIIKGVDVNFNLLSSSQANTSSLGATGTRTDLNVGLSKRFLDGRLSVSVGRNFELENNTGINRNPNEVFDNLSVNYNLSKDGRYILRGYRQNQASASNSTQGVIYGYVIETGVGFIITVDFDTLKEVFNKNKASDL</sequence>
<evidence type="ECO:0000313" key="7">
    <source>
        <dbReference type="Proteomes" id="UP000181790"/>
    </source>
</evidence>
<evidence type="ECO:0000313" key="6">
    <source>
        <dbReference type="EMBL" id="OIN58894.1"/>
    </source>
</evidence>
<comment type="subcellular location">
    <subcellularLocation>
        <location evidence="1">Membrane</location>
        <topology evidence="1">Single-pass membrane protein</topology>
    </subcellularLocation>
</comment>
<evidence type="ECO:0000259" key="5">
    <source>
        <dbReference type="Pfam" id="PF04357"/>
    </source>
</evidence>
<evidence type="ECO:0000256" key="4">
    <source>
        <dbReference type="ARBA" id="ARBA00023136"/>
    </source>
</evidence>
<name>A0A1S2VJF8_9BACT</name>
<dbReference type="PANTHER" id="PTHR36985">
    <property type="entry name" value="TRANSLOCATION AND ASSEMBLY MODULE SUBUNIT TAMB"/>
    <property type="match status" value="1"/>
</dbReference>
<dbReference type="InterPro" id="IPR007452">
    <property type="entry name" value="TamB_C"/>
</dbReference>
<reference evidence="6 7" key="1">
    <citation type="submission" date="2016-10" db="EMBL/GenBank/DDBJ databases">
        <title>Arsenicibacter rosenii gen. nov., sp. nov., an efficient arsenic-methylating bacterium isolated from an arsenic-contaminated paddy soil.</title>
        <authorList>
            <person name="Huang K."/>
        </authorList>
    </citation>
    <scope>NUCLEOTIDE SEQUENCE [LARGE SCALE GENOMIC DNA]</scope>
    <source>
        <strain evidence="6 7">SM-1</strain>
    </source>
</reference>
<feature type="domain" description="Translocation and assembly module TamB C-terminal" evidence="5">
    <location>
        <begin position="1206"/>
        <end position="1664"/>
    </location>
</feature>
<evidence type="ECO:0000256" key="3">
    <source>
        <dbReference type="ARBA" id="ARBA00022989"/>
    </source>
</evidence>
<dbReference type="PANTHER" id="PTHR36985:SF1">
    <property type="entry name" value="TRANSLOCATION AND ASSEMBLY MODULE SUBUNIT TAMB"/>
    <property type="match status" value="1"/>
</dbReference>
<accession>A0A1S2VJF8</accession>
<dbReference type="GO" id="GO:0009306">
    <property type="term" value="P:protein secretion"/>
    <property type="evidence" value="ECO:0007669"/>
    <property type="project" value="InterPro"/>
</dbReference>
<dbReference type="OrthoDB" id="9811276at2"/>
<dbReference type="Pfam" id="PF04357">
    <property type="entry name" value="TamB"/>
    <property type="match status" value="1"/>
</dbReference>
<keyword evidence="4" id="KW-0472">Membrane</keyword>
<comment type="caution">
    <text evidence="6">The sequence shown here is derived from an EMBL/GenBank/DDBJ whole genome shotgun (WGS) entry which is preliminary data.</text>
</comment>
<gene>
    <name evidence="6" type="ORF">BLX24_11745</name>
</gene>